<dbReference type="EMBL" id="KV018220">
    <property type="protein sequence ID" value="KZV17475.1"/>
    <property type="molecule type" value="Genomic_DNA"/>
</dbReference>
<dbReference type="AlphaFoldDB" id="A0A2Z7A7I9"/>
<dbReference type="Proteomes" id="UP000250235">
    <property type="component" value="Unassembled WGS sequence"/>
</dbReference>
<reference evidence="1 2" key="1">
    <citation type="journal article" date="2015" name="Proc. Natl. Acad. Sci. U.S.A.">
        <title>The resurrection genome of Boea hygrometrica: A blueprint for survival of dehydration.</title>
        <authorList>
            <person name="Xiao L."/>
            <person name="Yang G."/>
            <person name="Zhang L."/>
            <person name="Yang X."/>
            <person name="Zhao S."/>
            <person name="Ji Z."/>
            <person name="Zhou Q."/>
            <person name="Hu M."/>
            <person name="Wang Y."/>
            <person name="Chen M."/>
            <person name="Xu Y."/>
            <person name="Jin H."/>
            <person name="Xiao X."/>
            <person name="Hu G."/>
            <person name="Bao F."/>
            <person name="Hu Y."/>
            <person name="Wan P."/>
            <person name="Li L."/>
            <person name="Deng X."/>
            <person name="Kuang T."/>
            <person name="Xiang C."/>
            <person name="Zhu J.K."/>
            <person name="Oliver M.J."/>
            <person name="He Y."/>
        </authorList>
    </citation>
    <scope>NUCLEOTIDE SEQUENCE [LARGE SCALE GENOMIC DNA]</scope>
    <source>
        <strain evidence="2">cv. XS01</strain>
    </source>
</reference>
<protein>
    <submittedName>
        <fullName evidence="1">Uncharacterized protein</fullName>
    </submittedName>
</protein>
<organism evidence="1 2">
    <name type="scientific">Dorcoceras hygrometricum</name>
    <dbReference type="NCBI Taxonomy" id="472368"/>
    <lineage>
        <taxon>Eukaryota</taxon>
        <taxon>Viridiplantae</taxon>
        <taxon>Streptophyta</taxon>
        <taxon>Embryophyta</taxon>
        <taxon>Tracheophyta</taxon>
        <taxon>Spermatophyta</taxon>
        <taxon>Magnoliopsida</taxon>
        <taxon>eudicotyledons</taxon>
        <taxon>Gunneridae</taxon>
        <taxon>Pentapetalae</taxon>
        <taxon>asterids</taxon>
        <taxon>lamiids</taxon>
        <taxon>Lamiales</taxon>
        <taxon>Gesneriaceae</taxon>
        <taxon>Didymocarpoideae</taxon>
        <taxon>Trichosporeae</taxon>
        <taxon>Loxocarpinae</taxon>
        <taxon>Dorcoceras</taxon>
    </lineage>
</organism>
<name>A0A2Z7A7I9_9LAMI</name>
<proteinExistence type="predicted"/>
<evidence type="ECO:0000313" key="1">
    <source>
        <dbReference type="EMBL" id="KZV17475.1"/>
    </source>
</evidence>
<accession>A0A2Z7A7I9</accession>
<keyword evidence="2" id="KW-1185">Reference proteome</keyword>
<gene>
    <name evidence="1" type="ORF">F511_12581</name>
</gene>
<evidence type="ECO:0000313" key="2">
    <source>
        <dbReference type="Proteomes" id="UP000250235"/>
    </source>
</evidence>
<sequence length="147" mass="16407">MTSAISAFDKKRTSWISDDDISSDDITISSELHLNQQLVLEVSDSKTMSFGKMDTTAFFLRAKIQSMVCDDKTSSIKRRPLPLLKSHRRRRLHAPAPPPLFTGKLFPANLDEENPSTPISSALLVQADEGIPSPVVDLIDVIYRRLP</sequence>